<dbReference type="InterPro" id="IPR004626">
    <property type="entry name" value="RarD"/>
</dbReference>
<evidence type="ECO:0000256" key="1">
    <source>
        <dbReference type="ARBA" id="ARBA00004651"/>
    </source>
</evidence>
<evidence type="ECO:0000256" key="5">
    <source>
        <dbReference type="ARBA" id="ARBA00022692"/>
    </source>
</evidence>
<dbReference type="NCBIfam" id="TIGR00688">
    <property type="entry name" value="rarD"/>
    <property type="match status" value="1"/>
</dbReference>
<evidence type="ECO:0000256" key="8">
    <source>
        <dbReference type="SAM" id="Phobius"/>
    </source>
</evidence>
<keyword evidence="7 8" id="KW-0472">Membrane</keyword>
<dbReference type="PANTHER" id="PTHR22911">
    <property type="entry name" value="ACYL-MALONYL CONDENSING ENZYME-RELATED"/>
    <property type="match status" value="1"/>
</dbReference>
<feature type="transmembrane region" description="Helical" evidence="8">
    <location>
        <begin position="153"/>
        <end position="169"/>
    </location>
</feature>
<dbReference type="AlphaFoldDB" id="A0A8A4TVP7"/>
<comment type="subcellular location">
    <subcellularLocation>
        <location evidence="1">Cell membrane</location>
        <topology evidence="1">Multi-pass membrane protein</topology>
    </subcellularLocation>
</comment>
<feature type="transmembrane region" description="Helical" evidence="8">
    <location>
        <begin position="12"/>
        <end position="29"/>
    </location>
</feature>
<gene>
    <name evidence="10" type="primary">rarD</name>
    <name evidence="10" type="ORF">J3U87_12260</name>
</gene>
<keyword evidence="11" id="KW-1185">Reference proteome</keyword>
<evidence type="ECO:0000256" key="4">
    <source>
        <dbReference type="ARBA" id="ARBA00022475"/>
    </source>
</evidence>
<dbReference type="GO" id="GO:0005886">
    <property type="term" value="C:plasma membrane"/>
    <property type="evidence" value="ECO:0007669"/>
    <property type="project" value="UniProtKB-SubCell"/>
</dbReference>
<keyword evidence="6 8" id="KW-1133">Transmembrane helix</keyword>
<dbReference type="Proteomes" id="UP000663929">
    <property type="component" value="Chromosome"/>
</dbReference>
<feature type="transmembrane region" description="Helical" evidence="8">
    <location>
        <begin position="239"/>
        <end position="260"/>
    </location>
</feature>
<dbReference type="PANTHER" id="PTHR22911:SF137">
    <property type="entry name" value="SOLUTE CARRIER FAMILY 35 MEMBER G2-RELATED"/>
    <property type="match status" value="1"/>
</dbReference>
<dbReference type="Pfam" id="PF00892">
    <property type="entry name" value="EamA"/>
    <property type="match status" value="2"/>
</dbReference>
<evidence type="ECO:0000313" key="10">
    <source>
        <dbReference type="EMBL" id="QTD53221.1"/>
    </source>
</evidence>
<keyword evidence="4" id="KW-1003">Cell membrane</keyword>
<dbReference type="EMBL" id="CP071793">
    <property type="protein sequence ID" value="QTD53221.1"/>
    <property type="molecule type" value="Genomic_DNA"/>
</dbReference>
<evidence type="ECO:0000256" key="7">
    <source>
        <dbReference type="ARBA" id="ARBA00023136"/>
    </source>
</evidence>
<organism evidence="10 11">
    <name type="scientific">Sulfidibacter corallicola</name>
    <dbReference type="NCBI Taxonomy" id="2818388"/>
    <lineage>
        <taxon>Bacteria</taxon>
        <taxon>Pseudomonadati</taxon>
        <taxon>Acidobacteriota</taxon>
        <taxon>Holophagae</taxon>
        <taxon>Acanthopleuribacterales</taxon>
        <taxon>Acanthopleuribacteraceae</taxon>
        <taxon>Sulfidibacter</taxon>
    </lineage>
</organism>
<feature type="transmembrane region" description="Helical" evidence="8">
    <location>
        <begin position="212"/>
        <end position="232"/>
    </location>
</feature>
<feature type="transmembrane region" description="Helical" evidence="8">
    <location>
        <begin position="74"/>
        <end position="94"/>
    </location>
</feature>
<dbReference type="KEGG" id="scor:J3U87_12260"/>
<evidence type="ECO:0000259" key="9">
    <source>
        <dbReference type="Pfam" id="PF00892"/>
    </source>
</evidence>
<dbReference type="SUPFAM" id="SSF103481">
    <property type="entry name" value="Multidrug resistance efflux transporter EmrE"/>
    <property type="match status" value="2"/>
</dbReference>
<proteinExistence type="inferred from homology"/>
<protein>
    <submittedName>
        <fullName evidence="10">EamA family transporter RarD</fullName>
    </submittedName>
</protein>
<sequence length="303" mass="33822">MKDDDRDMKVGSAYAAGAFLFWGASPLYFKLLRTVGAFEILVHRVLWSCVLLVGIVVVLGQFRLVWDTLKDRRVAGTLLLSAFLIAANWFLYIYSIVADRVIESSLGYYINPLVNVLLGLVFLGERLNRRQWAAVVLAALGVSWLTYSTGQLSWLSLSLAGTFGFYGLIRKTSGAGALVGLLVETLLISPFALGYLIYLGHRGEAAFLSGPWTIDLWLVLTGVVTTLPLLWFTGAARRLNLSTVGFFQYIAPTCMFFLSVLVFREPFTRDHLVTFALIWLGLIVYTVDSLMRIRQARRLSSQT</sequence>
<accession>A0A8A4TVP7</accession>
<evidence type="ECO:0000256" key="3">
    <source>
        <dbReference type="ARBA" id="ARBA00022448"/>
    </source>
</evidence>
<evidence type="ECO:0000256" key="6">
    <source>
        <dbReference type="ARBA" id="ARBA00022989"/>
    </source>
</evidence>
<dbReference type="RefSeq" id="WP_237383321.1">
    <property type="nucleotide sequence ID" value="NZ_CP071793.1"/>
</dbReference>
<feature type="transmembrane region" description="Helical" evidence="8">
    <location>
        <begin position="106"/>
        <end position="124"/>
    </location>
</feature>
<keyword evidence="3" id="KW-0813">Transport</keyword>
<evidence type="ECO:0000313" key="11">
    <source>
        <dbReference type="Proteomes" id="UP000663929"/>
    </source>
</evidence>
<keyword evidence="5 8" id="KW-0812">Transmembrane</keyword>
<dbReference type="InterPro" id="IPR000620">
    <property type="entry name" value="EamA_dom"/>
</dbReference>
<feature type="transmembrane region" description="Helical" evidence="8">
    <location>
        <begin position="176"/>
        <end position="200"/>
    </location>
</feature>
<feature type="transmembrane region" description="Helical" evidence="8">
    <location>
        <begin position="41"/>
        <end position="62"/>
    </location>
</feature>
<reference evidence="10" key="1">
    <citation type="submission" date="2021-03" db="EMBL/GenBank/DDBJ databases">
        <title>Acanthopleuribacteraceae sp. M133.</title>
        <authorList>
            <person name="Wang G."/>
        </authorList>
    </citation>
    <scope>NUCLEOTIDE SEQUENCE</scope>
    <source>
        <strain evidence="10">M133</strain>
    </source>
</reference>
<evidence type="ECO:0000256" key="2">
    <source>
        <dbReference type="ARBA" id="ARBA00007362"/>
    </source>
</evidence>
<name>A0A8A4TVP7_SULCO</name>
<dbReference type="InterPro" id="IPR037185">
    <property type="entry name" value="EmrE-like"/>
</dbReference>
<feature type="transmembrane region" description="Helical" evidence="8">
    <location>
        <begin position="272"/>
        <end position="291"/>
    </location>
</feature>
<comment type="similarity">
    <text evidence="2">Belongs to the EamA transporter family.</text>
</comment>
<feature type="domain" description="EamA" evidence="9">
    <location>
        <begin position="164"/>
        <end position="285"/>
    </location>
</feature>
<feature type="domain" description="EamA" evidence="9">
    <location>
        <begin position="11"/>
        <end position="146"/>
    </location>
</feature>